<dbReference type="GO" id="GO:0016579">
    <property type="term" value="P:protein deubiquitination"/>
    <property type="evidence" value="ECO:0007669"/>
    <property type="project" value="TreeGrafter"/>
</dbReference>
<dbReference type="InterPro" id="IPR003323">
    <property type="entry name" value="OTU_dom"/>
</dbReference>
<sequence length="196" mass="22818">MISESKLNSYEGSSPRRELEKAVSEWGFRISENAGSGNCLFFALSEQLNVVKGENIQHDELRKNLVRYLRENPKRADRTDLYVLLDDEQRSQFSTWDQYLANMEKDGVWGDEFIIFAAANRYETCIDLIGNKSKNNIRPEFPVEDGRPLCLGHQYDHHFVSLLLKGVSRKHRPRKLSLKTADFENADLKNFVFDIW</sequence>
<dbReference type="GO" id="GO:0004843">
    <property type="term" value="F:cysteine-type deubiquitinase activity"/>
    <property type="evidence" value="ECO:0007669"/>
    <property type="project" value="TreeGrafter"/>
</dbReference>
<dbReference type="CDD" id="cd22758">
    <property type="entry name" value="OTU_232R-like"/>
    <property type="match status" value="1"/>
</dbReference>
<proteinExistence type="predicted"/>
<accession>A0A2B4RGD7</accession>
<keyword evidence="3" id="KW-1185">Reference proteome</keyword>
<dbReference type="Proteomes" id="UP000225706">
    <property type="component" value="Unassembled WGS sequence"/>
</dbReference>
<comment type="caution">
    <text evidence="2">The sequence shown here is derived from an EMBL/GenBank/DDBJ whole genome shotgun (WGS) entry which is preliminary data.</text>
</comment>
<dbReference type="SUPFAM" id="SSF54001">
    <property type="entry name" value="Cysteine proteinases"/>
    <property type="match status" value="1"/>
</dbReference>
<dbReference type="Pfam" id="PF02338">
    <property type="entry name" value="OTU"/>
    <property type="match status" value="1"/>
</dbReference>
<dbReference type="Gene3D" id="3.90.70.80">
    <property type="match status" value="1"/>
</dbReference>
<protein>
    <submittedName>
        <fullName evidence="2">Putative ubiquitin thioesterase</fullName>
    </submittedName>
</protein>
<feature type="domain" description="OTU" evidence="1">
    <location>
        <begin position="28"/>
        <end position="165"/>
    </location>
</feature>
<evidence type="ECO:0000313" key="2">
    <source>
        <dbReference type="EMBL" id="PFX15322.1"/>
    </source>
</evidence>
<evidence type="ECO:0000259" key="1">
    <source>
        <dbReference type="PROSITE" id="PS50802"/>
    </source>
</evidence>
<dbReference type="AlphaFoldDB" id="A0A2B4RGD7"/>
<name>A0A2B4RGD7_STYPI</name>
<dbReference type="PANTHER" id="PTHR12419:SF11">
    <property type="entry name" value="OTU DOMAIN-CONTAINING PROTEIN DDB_G0284757"/>
    <property type="match status" value="1"/>
</dbReference>
<dbReference type="PROSITE" id="PS50802">
    <property type="entry name" value="OTU"/>
    <property type="match status" value="1"/>
</dbReference>
<gene>
    <name evidence="2" type="primary">IIV3-084L</name>
    <name evidence="2" type="ORF">AWC38_SpisGene20464</name>
</gene>
<dbReference type="PANTHER" id="PTHR12419">
    <property type="entry name" value="OTU DOMAIN CONTAINING PROTEIN"/>
    <property type="match status" value="1"/>
</dbReference>
<dbReference type="InterPro" id="IPR050704">
    <property type="entry name" value="Peptidase_C85-like"/>
</dbReference>
<dbReference type="OrthoDB" id="415023at2759"/>
<dbReference type="EMBL" id="LSMT01000661">
    <property type="protein sequence ID" value="PFX15322.1"/>
    <property type="molecule type" value="Genomic_DNA"/>
</dbReference>
<reference evidence="3" key="1">
    <citation type="journal article" date="2017" name="bioRxiv">
        <title>Comparative analysis of the genomes of Stylophora pistillata and Acropora digitifera provides evidence for extensive differences between species of corals.</title>
        <authorList>
            <person name="Voolstra C.R."/>
            <person name="Li Y."/>
            <person name="Liew Y.J."/>
            <person name="Baumgarten S."/>
            <person name="Zoccola D."/>
            <person name="Flot J.-F."/>
            <person name="Tambutte S."/>
            <person name="Allemand D."/>
            <person name="Aranda M."/>
        </authorList>
    </citation>
    <scope>NUCLEOTIDE SEQUENCE [LARGE SCALE GENOMIC DNA]</scope>
</reference>
<organism evidence="2 3">
    <name type="scientific">Stylophora pistillata</name>
    <name type="common">Smooth cauliflower coral</name>
    <dbReference type="NCBI Taxonomy" id="50429"/>
    <lineage>
        <taxon>Eukaryota</taxon>
        <taxon>Metazoa</taxon>
        <taxon>Cnidaria</taxon>
        <taxon>Anthozoa</taxon>
        <taxon>Hexacorallia</taxon>
        <taxon>Scleractinia</taxon>
        <taxon>Astrocoeniina</taxon>
        <taxon>Pocilloporidae</taxon>
        <taxon>Stylophora</taxon>
    </lineage>
</organism>
<dbReference type="InterPro" id="IPR038765">
    <property type="entry name" value="Papain-like_cys_pep_sf"/>
</dbReference>
<evidence type="ECO:0000313" key="3">
    <source>
        <dbReference type="Proteomes" id="UP000225706"/>
    </source>
</evidence>